<dbReference type="GO" id="GO:0035435">
    <property type="term" value="P:phosphate ion transmembrane transport"/>
    <property type="evidence" value="ECO:0007669"/>
    <property type="project" value="InterPro"/>
</dbReference>
<dbReference type="InterPro" id="IPR000515">
    <property type="entry name" value="MetI-like"/>
</dbReference>
<keyword evidence="4 8" id="KW-1003">Cell membrane</keyword>
<comment type="similarity">
    <text evidence="2 8">Belongs to the binding-protein-dependent transport system permease family. CysTW subfamily.</text>
</comment>
<evidence type="ECO:0000256" key="1">
    <source>
        <dbReference type="ARBA" id="ARBA00004651"/>
    </source>
</evidence>
<organism evidence="10 11">
    <name type="scientific">Clostridium botulinum CFSAN001627</name>
    <dbReference type="NCBI Taxonomy" id="1232189"/>
    <lineage>
        <taxon>Bacteria</taxon>
        <taxon>Bacillati</taxon>
        <taxon>Bacillota</taxon>
        <taxon>Clostridia</taxon>
        <taxon>Eubacteriales</taxon>
        <taxon>Clostridiaceae</taxon>
        <taxon>Clostridium</taxon>
    </lineage>
</organism>
<accession>M1ZPD4</accession>
<evidence type="ECO:0000313" key="11">
    <source>
        <dbReference type="Proteomes" id="UP000011944"/>
    </source>
</evidence>
<evidence type="ECO:0000256" key="7">
    <source>
        <dbReference type="ARBA" id="ARBA00023136"/>
    </source>
</evidence>
<feature type="transmembrane region" description="Helical" evidence="8">
    <location>
        <begin position="129"/>
        <end position="148"/>
    </location>
</feature>
<dbReference type="PANTHER" id="PTHR43470">
    <property type="entry name" value="PHOSPHATE TRANSPORT SYSTEM PERMEASE PROTEIN PSTA-RELATED"/>
    <property type="match status" value="1"/>
</dbReference>
<evidence type="ECO:0000256" key="6">
    <source>
        <dbReference type="ARBA" id="ARBA00022989"/>
    </source>
</evidence>
<dbReference type="GO" id="GO:0005886">
    <property type="term" value="C:plasma membrane"/>
    <property type="evidence" value="ECO:0007669"/>
    <property type="project" value="UniProtKB-SubCell"/>
</dbReference>
<reference evidence="10 11" key="2">
    <citation type="submission" date="2013-03" db="EMBL/GenBank/DDBJ databases">
        <title>Diversity in Clostridium botulinum.</title>
        <authorList>
            <person name="Timme R.E."/>
            <person name="Allard M."/>
            <person name="Luo Y."/>
            <person name="Strain E."/>
            <person name="Gonzalez-Escalona N."/>
            <person name="Brown E."/>
        </authorList>
    </citation>
    <scope>NUCLEOTIDE SEQUENCE [LARGE SCALE GENOMIC DNA]</scope>
    <source>
        <strain evidence="10 11">CFSAN001627</strain>
    </source>
</reference>
<dbReference type="PATRIC" id="fig|1232189.3.peg.3193"/>
<keyword evidence="6 8" id="KW-1133">Transmembrane helix</keyword>
<dbReference type="SUPFAM" id="SSF161098">
    <property type="entry name" value="MetI-like"/>
    <property type="match status" value="1"/>
</dbReference>
<evidence type="ECO:0000256" key="2">
    <source>
        <dbReference type="ARBA" id="ARBA00007069"/>
    </source>
</evidence>
<feature type="transmembrane region" description="Helical" evidence="8">
    <location>
        <begin position="12"/>
        <end position="34"/>
    </location>
</feature>
<dbReference type="Gene3D" id="1.10.3720.10">
    <property type="entry name" value="MetI-like"/>
    <property type="match status" value="1"/>
</dbReference>
<keyword evidence="7 8" id="KW-0472">Membrane</keyword>
<feature type="transmembrane region" description="Helical" evidence="8">
    <location>
        <begin position="99"/>
        <end position="123"/>
    </location>
</feature>
<dbReference type="InterPro" id="IPR005672">
    <property type="entry name" value="Phosphate_PstA"/>
</dbReference>
<evidence type="ECO:0000256" key="5">
    <source>
        <dbReference type="ARBA" id="ARBA00022692"/>
    </source>
</evidence>
<keyword evidence="3" id="KW-0813">Transport</keyword>
<evidence type="ECO:0000313" key="10">
    <source>
        <dbReference type="EMBL" id="EKN40316.1"/>
    </source>
</evidence>
<dbReference type="GO" id="GO:0005315">
    <property type="term" value="F:phosphate transmembrane transporter activity"/>
    <property type="evidence" value="ECO:0007669"/>
    <property type="project" value="InterPro"/>
</dbReference>
<dbReference type="PROSITE" id="PS50928">
    <property type="entry name" value="ABC_TM1"/>
    <property type="match status" value="1"/>
</dbReference>
<gene>
    <name evidence="10" type="ORF">CFSAN001627_20383</name>
</gene>
<comment type="caution">
    <text evidence="10">The sequence shown here is derived from an EMBL/GenBank/DDBJ whole genome shotgun (WGS) entry which is preliminary data.</text>
</comment>
<feature type="transmembrane region" description="Helical" evidence="8">
    <location>
        <begin position="66"/>
        <end position="87"/>
    </location>
</feature>
<evidence type="ECO:0000256" key="3">
    <source>
        <dbReference type="ARBA" id="ARBA00022448"/>
    </source>
</evidence>
<reference evidence="10 11" key="1">
    <citation type="submission" date="2012-10" db="EMBL/GenBank/DDBJ databases">
        <authorList>
            <person name="Strain E.A."/>
            <person name="Brown E."/>
            <person name="Allard M.W."/>
            <person name="Gonzalez-Escalona N."/>
            <person name="Timme R."/>
        </authorList>
    </citation>
    <scope>NUCLEOTIDE SEQUENCE [LARGE SCALE GENOMIC DNA]</scope>
    <source>
        <strain evidence="10 11">CFSAN001627</strain>
    </source>
</reference>
<dbReference type="EMBL" id="AMXI01001254">
    <property type="protein sequence ID" value="EKN40316.1"/>
    <property type="molecule type" value="Genomic_DNA"/>
</dbReference>
<protein>
    <recommendedName>
        <fullName evidence="8">Phosphate transport system permease protein PstA</fullName>
    </recommendedName>
</protein>
<proteinExistence type="inferred from homology"/>
<evidence type="ECO:0000256" key="8">
    <source>
        <dbReference type="RuleBase" id="RU363043"/>
    </source>
</evidence>
<dbReference type="Pfam" id="PF00528">
    <property type="entry name" value="BPD_transp_1"/>
    <property type="match status" value="1"/>
</dbReference>
<feature type="transmembrane region" description="Helical" evidence="8">
    <location>
        <begin position="181"/>
        <end position="202"/>
    </location>
</feature>
<keyword evidence="5 8" id="KW-0812">Transmembrane</keyword>
<name>M1ZPD4_CLOBO</name>
<dbReference type="Proteomes" id="UP000011944">
    <property type="component" value="Unassembled WGS sequence"/>
</dbReference>
<comment type="subcellular location">
    <subcellularLocation>
        <location evidence="1 8">Cell membrane</location>
        <topology evidence="1 8">Multi-pass membrane protein</topology>
    </subcellularLocation>
</comment>
<dbReference type="NCBIfam" id="TIGR00974">
    <property type="entry name" value="3a0107s02c"/>
    <property type="match status" value="1"/>
</dbReference>
<evidence type="ECO:0000259" key="9">
    <source>
        <dbReference type="PROSITE" id="PS50928"/>
    </source>
</evidence>
<sequence>MNSKLIDKIWTAILYFISAMVVFLLLILLGYILIKGVGTLNLEFLFSDPKIGEAGGGIWPQLFNSFYMLLVSLIITVPIGIGAGIYLSEYAKEGFFLNVVRVSIETMASLPSIVVGLFGFLVFVKITNWGFTLLSGALAISILNLPSLTRVSENAIKEASKGIKEASLGLGATRFQTIKTVVLPSAIPQILTGIILAAGRIFGEAAALLYTAGMSAPSLNFTANITSKAFPLNLMRPAETLAVYIWKVNSEAMIPDAARVANGASAVLIIMVLLFNILARIIGKKYTKCIQGIIKEGKVWQLLKQRI</sequence>
<dbReference type="PANTHER" id="PTHR43470:SF4">
    <property type="entry name" value="ABC TRANSPORTER PERMEASE PROTEIN YQGI-RELATED"/>
    <property type="match status" value="1"/>
</dbReference>
<feature type="domain" description="ABC transmembrane type-1" evidence="9">
    <location>
        <begin position="62"/>
        <end position="279"/>
    </location>
</feature>
<evidence type="ECO:0000256" key="4">
    <source>
        <dbReference type="ARBA" id="ARBA00022475"/>
    </source>
</evidence>
<feature type="transmembrane region" description="Helical" evidence="8">
    <location>
        <begin position="260"/>
        <end position="279"/>
    </location>
</feature>
<dbReference type="InterPro" id="IPR035906">
    <property type="entry name" value="MetI-like_sf"/>
</dbReference>
<dbReference type="CDD" id="cd06261">
    <property type="entry name" value="TM_PBP2"/>
    <property type="match status" value="1"/>
</dbReference>
<dbReference type="AlphaFoldDB" id="M1ZPD4"/>